<dbReference type="RefSeq" id="WP_072743131.1">
    <property type="nucleotide sequence ID" value="NZ_FQXR01000003.1"/>
</dbReference>
<dbReference type="CDD" id="cd01127">
    <property type="entry name" value="TrwB_TraG_TraD_VirD4"/>
    <property type="match status" value="1"/>
</dbReference>
<organism evidence="1 2">
    <name type="scientific">Sporanaerobacter acetigenes DSM 13106</name>
    <dbReference type="NCBI Taxonomy" id="1123281"/>
    <lineage>
        <taxon>Bacteria</taxon>
        <taxon>Bacillati</taxon>
        <taxon>Bacillota</taxon>
        <taxon>Tissierellia</taxon>
        <taxon>Tissierellales</taxon>
        <taxon>Sporanaerobacteraceae</taxon>
        <taxon>Sporanaerobacter</taxon>
    </lineage>
</organism>
<name>A0A1M5U6T9_9FIRM</name>
<keyword evidence="2" id="KW-1185">Reference proteome</keyword>
<dbReference type="SUPFAM" id="SSF52540">
    <property type="entry name" value="P-loop containing nucleoside triphosphate hydrolases"/>
    <property type="match status" value="1"/>
</dbReference>
<dbReference type="PANTHER" id="PTHR30121:SF12">
    <property type="entry name" value="TYPE IV SECRETION SYSTEM PROTEIN CAGE"/>
    <property type="match status" value="1"/>
</dbReference>
<dbReference type="STRING" id="1123281.SAMN02745180_00544"/>
<dbReference type="Gene3D" id="3.40.50.300">
    <property type="entry name" value="P-loop containing nucleotide triphosphate hydrolases"/>
    <property type="match status" value="1"/>
</dbReference>
<dbReference type="InterPro" id="IPR027417">
    <property type="entry name" value="P-loop_NTPase"/>
</dbReference>
<evidence type="ECO:0000313" key="1">
    <source>
        <dbReference type="EMBL" id="SHH58717.1"/>
    </source>
</evidence>
<dbReference type="Gene3D" id="1.10.8.730">
    <property type="match status" value="1"/>
</dbReference>
<gene>
    <name evidence="1" type="ORF">SAMN02745180_00544</name>
</gene>
<dbReference type="Proteomes" id="UP000184389">
    <property type="component" value="Unassembled WGS sequence"/>
</dbReference>
<dbReference type="OrthoDB" id="9804380at2"/>
<reference evidence="1 2" key="1">
    <citation type="submission" date="2016-11" db="EMBL/GenBank/DDBJ databases">
        <authorList>
            <person name="Jaros S."/>
            <person name="Januszkiewicz K."/>
            <person name="Wedrychowicz H."/>
        </authorList>
    </citation>
    <scope>NUCLEOTIDE SEQUENCE [LARGE SCALE GENOMIC DNA]</scope>
    <source>
        <strain evidence="1 2">DSM 13106</strain>
    </source>
</reference>
<dbReference type="AlphaFoldDB" id="A0A1M5U6T9"/>
<proteinExistence type="predicted"/>
<accession>A0A1M5U6T9</accession>
<sequence>MKKKSKETISINNTLLNIISPIGMNFTRNTLTIGENTGKMYGIVKYPQSVRYGWLSRITNIPNTICSISFKPIDSGVFLENLSRSISRNKGLANTTKDSLTRTRAEKAAEDAEKTLIRIDQEDESVGLMGVTIMPIATDDEVFEKTDKKVKGTASVAKCRIRNLANLQKEGFKQLSPFYTTEERVETIINKVVPLSTFIGGFPFARVGYTDKTGYYFAKDSLGGLIILDLWKREGDRTNSNITFMGVPGVGKSTALKHIALSEYMKGTKVIFIDPHREFKELTHKLEGDWINCGGGSKGMLNPLQIRTSPRDDENETEKLYEDEGQGMGDMALYIKNLEVFFKLYIPSLTDRQMAILKREIIELYNEFNIFWDTDISLLNNEDFPIMKDLHNQIYEKSKQENPYKKDYEDLALLLKDIAFGSDSFLWNGYTTISANSKCICLDTKDLQNSPKNIITTQYFSILQWAWEEITKDPVEKVMLFCDEAYLMIDPENPQSIAFLRNAAKGVRKSEGSIVVASHSVVDFLDPKVKMYGQALLDLATYKIIMGTDGKNLQETKDLYNLTEAEEELIAAKKRGTALMFIGSKRLSVDFEIPEYKFEYMGTAGGR</sequence>
<protein>
    <recommendedName>
        <fullName evidence="3">AAA-like domain-containing protein</fullName>
    </recommendedName>
</protein>
<dbReference type="EMBL" id="FQXR01000003">
    <property type="protein sequence ID" value="SHH58717.1"/>
    <property type="molecule type" value="Genomic_DNA"/>
</dbReference>
<dbReference type="InterPro" id="IPR051162">
    <property type="entry name" value="T4SS_component"/>
</dbReference>
<dbReference type="PANTHER" id="PTHR30121">
    <property type="entry name" value="UNCHARACTERIZED PROTEIN YJGR-RELATED"/>
    <property type="match status" value="1"/>
</dbReference>
<evidence type="ECO:0008006" key="3">
    <source>
        <dbReference type="Google" id="ProtNLM"/>
    </source>
</evidence>
<evidence type="ECO:0000313" key="2">
    <source>
        <dbReference type="Proteomes" id="UP000184389"/>
    </source>
</evidence>